<dbReference type="EMBL" id="JAUEPS010000067">
    <property type="protein sequence ID" value="KAK0441757.1"/>
    <property type="molecule type" value="Genomic_DNA"/>
</dbReference>
<dbReference type="GeneID" id="85350039"/>
<name>A0AA39JFE3_ARMTA</name>
<feature type="non-terminal residue" evidence="1">
    <location>
        <position position="1"/>
    </location>
</feature>
<evidence type="ECO:0000313" key="2">
    <source>
        <dbReference type="Proteomes" id="UP001175211"/>
    </source>
</evidence>
<proteinExistence type="predicted"/>
<organism evidence="1 2">
    <name type="scientific">Armillaria tabescens</name>
    <name type="common">Ringless honey mushroom</name>
    <name type="synonym">Agaricus tabescens</name>
    <dbReference type="NCBI Taxonomy" id="1929756"/>
    <lineage>
        <taxon>Eukaryota</taxon>
        <taxon>Fungi</taxon>
        <taxon>Dikarya</taxon>
        <taxon>Basidiomycota</taxon>
        <taxon>Agaricomycotina</taxon>
        <taxon>Agaricomycetes</taxon>
        <taxon>Agaricomycetidae</taxon>
        <taxon>Agaricales</taxon>
        <taxon>Marasmiineae</taxon>
        <taxon>Physalacriaceae</taxon>
        <taxon>Desarmillaria</taxon>
    </lineage>
</organism>
<protein>
    <submittedName>
        <fullName evidence="1">Uncharacterized protein</fullName>
    </submittedName>
</protein>
<dbReference type="Proteomes" id="UP001175211">
    <property type="component" value="Unassembled WGS sequence"/>
</dbReference>
<reference evidence="1" key="1">
    <citation type="submission" date="2023-06" db="EMBL/GenBank/DDBJ databases">
        <authorList>
            <consortium name="Lawrence Berkeley National Laboratory"/>
            <person name="Ahrendt S."/>
            <person name="Sahu N."/>
            <person name="Indic B."/>
            <person name="Wong-Bajracharya J."/>
            <person name="Merenyi Z."/>
            <person name="Ke H.-M."/>
            <person name="Monk M."/>
            <person name="Kocsube S."/>
            <person name="Drula E."/>
            <person name="Lipzen A."/>
            <person name="Balint B."/>
            <person name="Henrissat B."/>
            <person name="Andreopoulos B."/>
            <person name="Martin F.M."/>
            <person name="Harder C.B."/>
            <person name="Rigling D."/>
            <person name="Ford K.L."/>
            <person name="Foster G.D."/>
            <person name="Pangilinan J."/>
            <person name="Papanicolaou A."/>
            <person name="Barry K."/>
            <person name="LaButti K."/>
            <person name="Viragh M."/>
            <person name="Koriabine M."/>
            <person name="Yan M."/>
            <person name="Riley R."/>
            <person name="Champramary S."/>
            <person name="Plett K.L."/>
            <person name="Tsai I.J."/>
            <person name="Slot J."/>
            <person name="Sipos G."/>
            <person name="Plett J."/>
            <person name="Nagy L.G."/>
            <person name="Grigoriev I.V."/>
        </authorList>
    </citation>
    <scope>NUCLEOTIDE SEQUENCE</scope>
    <source>
        <strain evidence="1">CCBAS 213</strain>
    </source>
</reference>
<keyword evidence="2" id="KW-1185">Reference proteome</keyword>
<gene>
    <name evidence="1" type="ORF">EV420DRAFT_1223945</name>
</gene>
<accession>A0AA39JFE3</accession>
<comment type="caution">
    <text evidence="1">The sequence shown here is derived from an EMBL/GenBank/DDBJ whole genome shotgun (WGS) entry which is preliminary data.</text>
</comment>
<dbReference type="AlphaFoldDB" id="A0AA39JFE3"/>
<dbReference type="RefSeq" id="XP_060324096.1">
    <property type="nucleotide sequence ID" value="XM_060466491.1"/>
</dbReference>
<sequence length="115" mass="13069">IYSARVDSILTCGAQIAIVTTDSTLRHLEKVQLTFLRRLLHVHKRSMTAVLFSETGFTPIRYRRVILALRYLLRLLAGRQTTSKLAPLGIDACRALWYQNKSNWLGDIATVLQSL</sequence>
<feature type="non-terminal residue" evidence="1">
    <location>
        <position position="115"/>
    </location>
</feature>
<evidence type="ECO:0000313" key="1">
    <source>
        <dbReference type="EMBL" id="KAK0441757.1"/>
    </source>
</evidence>